<gene>
    <name evidence="2" type="ORF">DFP97_11226</name>
</gene>
<dbReference type="OrthoDB" id="2585866at2"/>
<accession>A0A368VR88</accession>
<comment type="caution">
    <text evidence="2">The sequence shown here is derived from an EMBL/GenBank/DDBJ whole genome shotgun (WGS) entry which is preliminary data.</text>
</comment>
<evidence type="ECO:0000259" key="1">
    <source>
        <dbReference type="SMART" id="SM00858"/>
    </source>
</evidence>
<dbReference type="SMART" id="SM00858">
    <property type="entry name" value="SAF"/>
    <property type="match status" value="1"/>
</dbReference>
<dbReference type="Proteomes" id="UP000252415">
    <property type="component" value="Unassembled WGS sequence"/>
</dbReference>
<keyword evidence="2" id="KW-0282">Flagellum</keyword>
<keyword evidence="2" id="KW-0966">Cell projection</keyword>
<dbReference type="EMBL" id="QPJD01000012">
    <property type="protein sequence ID" value="RCW44163.1"/>
    <property type="molecule type" value="Genomic_DNA"/>
</dbReference>
<protein>
    <submittedName>
        <fullName evidence="2">Flagellar basal body P-ring formation chaperone FlgA</fullName>
    </submittedName>
</protein>
<feature type="domain" description="SAF" evidence="1">
    <location>
        <begin position="38"/>
        <end position="100"/>
    </location>
</feature>
<dbReference type="InterPro" id="IPR013974">
    <property type="entry name" value="SAF"/>
</dbReference>
<sequence>MNRRRNIVISLTAAMLSASLVYGMYKLQRIQIERQETVAVLVPKRFIAAGERLQKSDLEYKMVPNSAFMPEMLVDTDYAAGMETVIPLGKGEPILDWKVDRYYLQPKRTESTFQIPKEYIRSISNGIRAGDKVLLYASGDGSPSQRLFKEAVTVASVKTSGNVEIDSIENPNLLSLADGNKEQMYAARREANGMIEYLNLNLSEAQWLQIDSLCKNGALKLVVAYSPESLDLLAEGEVGEP</sequence>
<dbReference type="Pfam" id="PF08666">
    <property type="entry name" value="SAF"/>
    <property type="match status" value="1"/>
</dbReference>
<proteinExistence type="predicted"/>
<keyword evidence="3" id="KW-1185">Reference proteome</keyword>
<organism evidence="2 3">
    <name type="scientific">Paenibacillus prosopidis</name>
    <dbReference type="NCBI Taxonomy" id="630520"/>
    <lineage>
        <taxon>Bacteria</taxon>
        <taxon>Bacillati</taxon>
        <taxon>Bacillota</taxon>
        <taxon>Bacilli</taxon>
        <taxon>Bacillales</taxon>
        <taxon>Paenibacillaceae</taxon>
        <taxon>Paenibacillus</taxon>
    </lineage>
</organism>
<evidence type="ECO:0000313" key="2">
    <source>
        <dbReference type="EMBL" id="RCW44163.1"/>
    </source>
</evidence>
<name>A0A368VR88_9BACL</name>
<dbReference type="AlphaFoldDB" id="A0A368VR88"/>
<dbReference type="RefSeq" id="WP_114381731.1">
    <property type="nucleotide sequence ID" value="NZ_QPJD01000012.1"/>
</dbReference>
<dbReference type="CDD" id="cd11614">
    <property type="entry name" value="SAF_CpaB_FlgA_like"/>
    <property type="match status" value="1"/>
</dbReference>
<evidence type="ECO:0000313" key="3">
    <source>
        <dbReference type="Proteomes" id="UP000252415"/>
    </source>
</evidence>
<keyword evidence="2" id="KW-0969">Cilium</keyword>
<reference evidence="2 3" key="1">
    <citation type="submission" date="2018-07" db="EMBL/GenBank/DDBJ databases">
        <title>Genomic Encyclopedia of Type Strains, Phase III (KMG-III): the genomes of soil and plant-associated and newly described type strains.</title>
        <authorList>
            <person name="Whitman W."/>
        </authorList>
    </citation>
    <scope>NUCLEOTIDE SEQUENCE [LARGE SCALE GENOMIC DNA]</scope>
    <source>
        <strain evidence="2 3">CECT 7506</strain>
    </source>
</reference>